<proteinExistence type="predicted"/>
<dbReference type="EMBL" id="FOQD01000009">
    <property type="protein sequence ID" value="SFI45642.1"/>
    <property type="molecule type" value="Genomic_DNA"/>
</dbReference>
<sequence length="306" mass="33060">MIHSRSLRTSLLAMLLLATGCSHMLLFQRDSFKKLPKASVEHPVFELICLWEAGEGTGLDGLPSRGFVGQLMFFAHGIDPPVRIDGDVRIFVFDDQGTPEEQERPIHQFDFDAAAFQAFLTETNIGAAYQFFLPYTKKGGNRSTCSLRVRYTPKNGNPVYSKMGSVILAGTTPRKPEQPVGQAPVRNEGIQLVSHAETFASDATISQPATPAMQRNSDSDKARLMATLNQYNKTAAASPDPATVKPATASITPPQTPHPMETAEPAATPVKLKPAGVTPADTPAPTEHPLEPAAIPKAKVHPLLDD</sequence>
<evidence type="ECO:0000256" key="1">
    <source>
        <dbReference type="SAM" id="MobiDB-lite"/>
    </source>
</evidence>
<keyword evidence="3" id="KW-1185">Reference proteome</keyword>
<feature type="region of interest" description="Disordered" evidence="1">
    <location>
        <begin position="234"/>
        <end position="306"/>
    </location>
</feature>
<evidence type="ECO:0000313" key="2">
    <source>
        <dbReference type="EMBL" id="SFI45642.1"/>
    </source>
</evidence>
<evidence type="ECO:0000313" key="3">
    <source>
        <dbReference type="Proteomes" id="UP000199518"/>
    </source>
</evidence>
<dbReference type="AlphaFoldDB" id="A0A1I3ICH7"/>
<dbReference type="PROSITE" id="PS51257">
    <property type="entry name" value="PROKAR_LIPOPROTEIN"/>
    <property type="match status" value="1"/>
</dbReference>
<gene>
    <name evidence="2" type="ORF">SAMN05421753_10962</name>
</gene>
<dbReference type="OrthoDB" id="282702at2"/>
<name>A0A1I3ICH7_9PLAN</name>
<evidence type="ECO:0008006" key="4">
    <source>
        <dbReference type="Google" id="ProtNLM"/>
    </source>
</evidence>
<reference evidence="3" key="1">
    <citation type="submission" date="2016-10" db="EMBL/GenBank/DDBJ databases">
        <authorList>
            <person name="Varghese N."/>
            <person name="Submissions S."/>
        </authorList>
    </citation>
    <scope>NUCLEOTIDE SEQUENCE [LARGE SCALE GENOMIC DNA]</scope>
    <source>
        <strain evidence="3">DSM 26348</strain>
    </source>
</reference>
<organism evidence="2 3">
    <name type="scientific">Planctomicrobium piriforme</name>
    <dbReference type="NCBI Taxonomy" id="1576369"/>
    <lineage>
        <taxon>Bacteria</taxon>
        <taxon>Pseudomonadati</taxon>
        <taxon>Planctomycetota</taxon>
        <taxon>Planctomycetia</taxon>
        <taxon>Planctomycetales</taxon>
        <taxon>Planctomycetaceae</taxon>
        <taxon>Planctomicrobium</taxon>
    </lineage>
</organism>
<dbReference type="RefSeq" id="WP_092050737.1">
    <property type="nucleotide sequence ID" value="NZ_FOQD01000009.1"/>
</dbReference>
<dbReference type="Proteomes" id="UP000199518">
    <property type="component" value="Unassembled WGS sequence"/>
</dbReference>
<accession>A0A1I3ICH7</accession>
<protein>
    <recommendedName>
        <fullName evidence="4">Lipoprotein</fullName>
    </recommendedName>
</protein>